<dbReference type="InterPro" id="IPR021714">
    <property type="entry name" value="URB1_N"/>
</dbReference>
<dbReference type="Pfam" id="PF11707">
    <property type="entry name" value="Npa1"/>
    <property type="match status" value="1"/>
</dbReference>
<accession>A0A165IL28</accession>
<organism evidence="2 3">
    <name type="scientific">Laetiporus sulphureus 93-53</name>
    <dbReference type="NCBI Taxonomy" id="1314785"/>
    <lineage>
        <taxon>Eukaryota</taxon>
        <taxon>Fungi</taxon>
        <taxon>Dikarya</taxon>
        <taxon>Basidiomycota</taxon>
        <taxon>Agaricomycotina</taxon>
        <taxon>Agaricomycetes</taxon>
        <taxon>Polyporales</taxon>
        <taxon>Laetiporus</taxon>
    </lineage>
</organism>
<reference evidence="2 3" key="1">
    <citation type="journal article" date="2016" name="Mol. Biol. Evol.">
        <title>Comparative Genomics of Early-Diverging Mushroom-Forming Fungi Provides Insights into the Origins of Lignocellulose Decay Capabilities.</title>
        <authorList>
            <person name="Nagy L.G."/>
            <person name="Riley R."/>
            <person name="Tritt A."/>
            <person name="Adam C."/>
            <person name="Daum C."/>
            <person name="Floudas D."/>
            <person name="Sun H."/>
            <person name="Yadav J.S."/>
            <person name="Pangilinan J."/>
            <person name="Larsson K.H."/>
            <person name="Matsuura K."/>
            <person name="Barry K."/>
            <person name="Labutti K."/>
            <person name="Kuo R."/>
            <person name="Ohm R.A."/>
            <person name="Bhattacharya S.S."/>
            <person name="Shirouzu T."/>
            <person name="Yoshinaga Y."/>
            <person name="Martin F.M."/>
            <person name="Grigoriev I.V."/>
            <person name="Hibbett D.S."/>
        </authorList>
    </citation>
    <scope>NUCLEOTIDE SEQUENCE [LARGE SCALE GENOMIC DNA]</scope>
    <source>
        <strain evidence="2 3">93-53</strain>
    </source>
</reference>
<feature type="domain" description="URB1 N-terminal" evidence="1">
    <location>
        <begin position="12"/>
        <end position="90"/>
    </location>
</feature>
<keyword evidence="3" id="KW-1185">Reference proteome</keyword>
<evidence type="ECO:0000313" key="3">
    <source>
        <dbReference type="Proteomes" id="UP000076871"/>
    </source>
</evidence>
<name>A0A165IL28_9APHY</name>
<dbReference type="GeneID" id="63819195"/>
<dbReference type="Proteomes" id="UP000076871">
    <property type="component" value="Unassembled WGS sequence"/>
</dbReference>
<dbReference type="OrthoDB" id="72892at2759"/>
<gene>
    <name evidence="2" type="ORF">LAESUDRAFT_36042</name>
</gene>
<dbReference type="InParanoid" id="A0A165IL28"/>
<dbReference type="EMBL" id="KV427605">
    <property type="protein sequence ID" value="KZT13230.1"/>
    <property type="molecule type" value="Genomic_DNA"/>
</dbReference>
<dbReference type="STRING" id="1314785.A0A165IL28"/>
<evidence type="ECO:0000313" key="2">
    <source>
        <dbReference type="EMBL" id="KZT13230.1"/>
    </source>
</evidence>
<sequence length="100" mass="11047">MKSSLELSPGAQDLFALWEAANARQFSLLVSIVSVLSSTLVLLSSHYTYHALADPIVRSTLSSQRAPRLNTYLGGSHTELLLVTLELFLSLPSLYQDFYT</sequence>
<evidence type="ECO:0000259" key="1">
    <source>
        <dbReference type="Pfam" id="PF11707"/>
    </source>
</evidence>
<dbReference type="AlphaFoldDB" id="A0A165IL28"/>
<proteinExistence type="predicted"/>
<dbReference type="RefSeq" id="XP_040770740.1">
    <property type="nucleotide sequence ID" value="XM_040902164.1"/>
</dbReference>
<protein>
    <recommendedName>
        <fullName evidence="1">URB1 N-terminal domain-containing protein</fullName>
    </recommendedName>
</protein>